<dbReference type="SUPFAM" id="SSF54631">
    <property type="entry name" value="CBS-domain pair"/>
    <property type="match status" value="1"/>
</dbReference>
<dbReference type="RefSeq" id="WP_114842512.1">
    <property type="nucleotide sequence ID" value="NZ_CP031219.1"/>
</dbReference>
<comment type="function">
    <text evidence="9">Acts as a magnesium transporter.</text>
</comment>
<evidence type="ECO:0000256" key="3">
    <source>
        <dbReference type="ARBA" id="ARBA00022448"/>
    </source>
</evidence>
<feature type="domain" description="CBS" evidence="10">
    <location>
        <begin position="141"/>
        <end position="205"/>
    </location>
</feature>
<keyword evidence="6 9" id="KW-1133">Transmembrane helix</keyword>
<dbReference type="Gene3D" id="1.10.357.20">
    <property type="entry name" value="SLC41 divalent cation transporters, integral membrane domain"/>
    <property type="match status" value="1"/>
</dbReference>
<dbReference type="NCBIfam" id="TIGR00400">
    <property type="entry name" value="mgtE"/>
    <property type="match status" value="1"/>
</dbReference>
<evidence type="ECO:0000256" key="5">
    <source>
        <dbReference type="ARBA" id="ARBA00022842"/>
    </source>
</evidence>
<dbReference type="InterPro" id="IPR006668">
    <property type="entry name" value="Mg_transptr_MgtE_intracell_dom"/>
</dbReference>
<dbReference type="Pfam" id="PF01769">
    <property type="entry name" value="MgtE"/>
    <property type="match status" value="1"/>
</dbReference>
<comment type="subunit">
    <text evidence="9">Homodimer.</text>
</comment>
<proteinExistence type="inferred from homology"/>
<dbReference type="KEGG" id="amyt:AMYT_2138"/>
<sequence length="454" mass="51175">MEELRNAQEIKDFLLQIINDHKNKESILHPFDISKELEALRKLDEESYKFICKKMPSELFAEILCEMPTYIQEEIPSIISDTKIANITSKMDSDDASTLIYNISQIDEEVAENILSKLDKEDQKIIEQLNSYEDYEAGSYMQSELFYVSIDENIGKALKRLKKQKEENILDNIFHAYLIDNNRKFLGAIGLEELILYEHSQKFDEIAKDKITEYSINHKEDISEVVEMFAHYNLSALAVVDDENRLIGRITHDDIHDIIQQQDTKQLYSLAGVNDEAEQEESLYLIGKNRAFWLGINLITAILASIVIGLFDATIQSLVALAVLMPIVASMGGNAGTQTLTVTVRQMALGEISYTDAKKTIYKEVIISLVNGFLFALVIGIIAYFWFKIPLLGLVIAMSMIINLLSAGFFGAVIPIILEKFEIDPAIGSTVILTTVTDVVGFFSFLGLATLILL</sequence>
<dbReference type="Gene3D" id="3.10.580.10">
    <property type="entry name" value="CBS-domain"/>
    <property type="match status" value="1"/>
</dbReference>
<dbReference type="InterPro" id="IPR046342">
    <property type="entry name" value="CBS_dom_sf"/>
</dbReference>
<keyword evidence="9" id="KW-1003">Cell membrane</keyword>
<accession>A0AAX2AIX1</accession>
<protein>
    <recommendedName>
        <fullName evidence="9">Magnesium transporter MgtE</fullName>
    </recommendedName>
</protein>
<comment type="subcellular location">
    <subcellularLocation>
        <location evidence="9">Cell membrane</location>
        <topology evidence="9">Multi-pass membrane protein</topology>
    </subcellularLocation>
    <subcellularLocation>
        <location evidence="1">Membrane</location>
        <topology evidence="1">Multi-pass membrane protein</topology>
    </subcellularLocation>
</comment>
<evidence type="ECO:0000256" key="8">
    <source>
        <dbReference type="PROSITE-ProRule" id="PRU00703"/>
    </source>
</evidence>
<dbReference type="InterPro" id="IPR006667">
    <property type="entry name" value="SLC41_membr_dom"/>
</dbReference>
<organism evidence="11 12">
    <name type="scientific">Malaciobacter mytili LMG 24559</name>
    <dbReference type="NCBI Taxonomy" id="1032238"/>
    <lineage>
        <taxon>Bacteria</taxon>
        <taxon>Pseudomonadati</taxon>
        <taxon>Campylobacterota</taxon>
        <taxon>Epsilonproteobacteria</taxon>
        <taxon>Campylobacterales</taxon>
        <taxon>Arcobacteraceae</taxon>
        <taxon>Malaciobacter</taxon>
    </lineage>
</organism>
<dbReference type="InterPro" id="IPR006669">
    <property type="entry name" value="MgtE_transporter"/>
</dbReference>
<keyword evidence="3 9" id="KW-0813">Transport</keyword>
<evidence type="ECO:0000256" key="7">
    <source>
        <dbReference type="ARBA" id="ARBA00023136"/>
    </source>
</evidence>
<comment type="similarity">
    <text evidence="2 9">Belongs to the SLC41A transporter family.</text>
</comment>
<evidence type="ECO:0000313" key="12">
    <source>
        <dbReference type="Proteomes" id="UP000290092"/>
    </source>
</evidence>
<dbReference type="Proteomes" id="UP000290092">
    <property type="component" value="Unassembled WGS sequence"/>
</dbReference>
<comment type="caution">
    <text evidence="11">The sequence shown here is derived from an EMBL/GenBank/DDBJ whole genome shotgun (WGS) entry which is preliminary data.</text>
</comment>
<keyword evidence="4 9" id="KW-0812">Transmembrane</keyword>
<keyword evidence="8" id="KW-0129">CBS domain</keyword>
<feature type="transmembrane region" description="Helical" evidence="9">
    <location>
        <begin position="317"/>
        <end position="344"/>
    </location>
</feature>
<dbReference type="InterPro" id="IPR038076">
    <property type="entry name" value="MgtE_N_sf"/>
</dbReference>
<evidence type="ECO:0000256" key="4">
    <source>
        <dbReference type="ARBA" id="ARBA00022692"/>
    </source>
</evidence>
<dbReference type="Pfam" id="PF03448">
    <property type="entry name" value="MgtE_N"/>
    <property type="match status" value="1"/>
</dbReference>
<dbReference type="AlphaFoldDB" id="A0AAX2AIX1"/>
<dbReference type="InterPro" id="IPR000644">
    <property type="entry name" value="CBS_dom"/>
</dbReference>
<reference evidence="11 12" key="1">
    <citation type="submission" date="2017-09" db="EMBL/GenBank/DDBJ databases">
        <title>Genomics of the genus Arcobacter.</title>
        <authorList>
            <person name="Perez-Cataluna A."/>
            <person name="Figueras M.J."/>
            <person name="Salas-Masso N."/>
        </authorList>
    </citation>
    <scope>NUCLEOTIDE SEQUENCE [LARGE SCALE GENOMIC DNA]</scope>
    <source>
        <strain evidence="11 12">CECT 7386</strain>
    </source>
</reference>
<evidence type="ECO:0000256" key="9">
    <source>
        <dbReference type="RuleBase" id="RU362011"/>
    </source>
</evidence>
<dbReference type="CDD" id="cd04606">
    <property type="entry name" value="CBS_pair_Mg_transporter"/>
    <property type="match status" value="1"/>
</dbReference>
<keyword evidence="12" id="KW-1185">Reference proteome</keyword>
<feature type="transmembrane region" description="Helical" evidence="9">
    <location>
        <begin position="430"/>
        <end position="453"/>
    </location>
</feature>
<evidence type="ECO:0000259" key="10">
    <source>
        <dbReference type="PROSITE" id="PS51371"/>
    </source>
</evidence>
<dbReference type="Pfam" id="PF00571">
    <property type="entry name" value="CBS"/>
    <property type="match status" value="2"/>
</dbReference>
<name>A0AAX2AIX1_9BACT</name>
<dbReference type="GO" id="GO:0005886">
    <property type="term" value="C:plasma membrane"/>
    <property type="evidence" value="ECO:0007669"/>
    <property type="project" value="UniProtKB-SubCell"/>
</dbReference>
<gene>
    <name evidence="11" type="primary">mgtE</name>
    <name evidence="11" type="ORF">CP985_04575</name>
</gene>
<feature type="transmembrane region" description="Helical" evidence="9">
    <location>
        <begin position="365"/>
        <end position="387"/>
    </location>
</feature>
<evidence type="ECO:0000256" key="6">
    <source>
        <dbReference type="ARBA" id="ARBA00022989"/>
    </source>
</evidence>
<keyword evidence="5 9" id="KW-0460">Magnesium</keyword>
<dbReference type="EMBL" id="NXID01000013">
    <property type="protein sequence ID" value="RXK16131.1"/>
    <property type="molecule type" value="Genomic_DNA"/>
</dbReference>
<evidence type="ECO:0000313" key="11">
    <source>
        <dbReference type="EMBL" id="RXK16131.1"/>
    </source>
</evidence>
<dbReference type="GO" id="GO:0046872">
    <property type="term" value="F:metal ion binding"/>
    <property type="evidence" value="ECO:0007669"/>
    <property type="project" value="UniProtKB-KW"/>
</dbReference>
<dbReference type="SMART" id="SM00116">
    <property type="entry name" value="CBS"/>
    <property type="match status" value="2"/>
</dbReference>
<dbReference type="PANTHER" id="PTHR43773:SF1">
    <property type="entry name" value="MAGNESIUM TRANSPORTER MGTE"/>
    <property type="match status" value="1"/>
</dbReference>
<evidence type="ECO:0000256" key="2">
    <source>
        <dbReference type="ARBA" id="ARBA00009749"/>
    </source>
</evidence>
<keyword evidence="9" id="KW-0479">Metal-binding</keyword>
<dbReference type="SMART" id="SM00924">
    <property type="entry name" value="MgtE_N"/>
    <property type="match status" value="1"/>
</dbReference>
<evidence type="ECO:0000256" key="1">
    <source>
        <dbReference type="ARBA" id="ARBA00004141"/>
    </source>
</evidence>
<dbReference type="PANTHER" id="PTHR43773">
    <property type="entry name" value="MAGNESIUM TRANSPORTER MGTE"/>
    <property type="match status" value="1"/>
</dbReference>
<keyword evidence="7 9" id="KW-0472">Membrane</keyword>
<feature type="transmembrane region" description="Helical" evidence="9">
    <location>
        <begin position="393"/>
        <end position="418"/>
    </location>
</feature>
<dbReference type="GO" id="GO:0015095">
    <property type="term" value="F:magnesium ion transmembrane transporter activity"/>
    <property type="evidence" value="ECO:0007669"/>
    <property type="project" value="UniProtKB-UniRule"/>
</dbReference>
<dbReference type="SUPFAM" id="SSF161093">
    <property type="entry name" value="MgtE membrane domain-like"/>
    <property type="match status" value="1"/>
</dbReference>
<dbReference type="PROSITE" id="PS51371">
    <property type="entry name" value="CBS"/>
    <property type="match status" value="2"/>
</dbReference>
<dbReference type="InterPro" id="IPR036739">
    <property type="entry name" value="SLC41_membr_dom_sf"/>
</dbReference>
<dbReference type="SUPFAM" id="SSF158791">
    <property type="entry name" value="MgtE N-terminal domain-like"/>
    <property type="match status" value="1"/>
</dbReference>
<feature type="transmembrane region" description="Helical" evidence="9">
    <location>
        <begin position="291"/>
        <end position="311"/>
    </location>
</feature>
<feature type="domain" description="CBS" evidence="10">
    <location>
        <begin position="208"/>
        <end position="265"/>
    </location>
</feature>
<dbReference type="Gene3D" id="1.25.60.10">
    <property type="entry name" value="MgtE N-terminal domain-like"/>
    <property type="match status" value="1"/>
</dbReference>